<evidence type="ECO:0000313" key="2">
    <source>
        <dbReference type="EMBL" id="EPT06183.1"/>
    </source>
</evidence>
<evidence type="ECO:0000256" key="1">
    <source>
        <dbReference type="SAM" id="MobiDB-lite"/>
    </source>
</evidence>
<dbReference type="HOGENOM" id="CLU_956549_0_0_1"/>
<dbReference type="Proteomes" id="UP000015241">
    <property type="component" value="Unassembled WGS sequence"/>
</dbReference>
<evidence type="ECO:0000313" key="3">
    <source>
        <dbReference type="Proteomes" id="UP000015241"/>
    </source>
</evidence>
<reference evidence="2 3" key="1">
    <citation type="journal article" date="2012" name="Science">
        <title>The Paleozoic origin of enzymatic lignin decomposition reconstructed from 31 fungal genomes.</title>
        <authorList>
            <person name="Floudas D."/>
            <person name="Binder M."/>
            <person name="Riley R."/>
            <person name="Barry K."/>
            <person name="Blanchette R.A."/>
            <person name="Henrissat B."/>
            <person name="Martinez A.T."/>
            <person name="Otillar R."/>
            <person name="Spatafora J.W."/>
            <person name="Yadav J.S."/>
            <person name="Aerts A."/>
            <person name="Benoit I."/>
            <person name="Boyd A."/>
            <person name="Carlson A."/>
            <person name="Copeland A."/>
            <person name="Coutinho P.M."/>
            <person name="de Vries R.P."/>
            <person name="Ferreira P."/>
            <person name="Findley K."/>
            <person name="Foster B."/>
            <person name="Gaskell J."/>
            <person name="Glotzer D."/>
            <person name="Gorecki P."/>
            <person name="Heitman J."/>
            <person name="Hesse C."/>
            <person name="Hori C."/>
            <person name="Igarashi K."/>
            <person name="Jurgens J.A."/>
            <person name="Kallen N."/>
            <person name="Kersten P."/>
            <person name="Kohler A."/>
            <person name="Kuees U."/>
            <person name="Kumar T.K.A."/>
            <person name="Kuo A."/>
            <person name="LaButti K."/>
            <person name="Larrondo L.F."/>
            <person name="Lindquist E."/>
            <person name="Ling A."/>
            <person name="Lombard V."/>
            <person name="Lucas S."/>
            <person name="Lundell T."/>
            <person name="Martin R."/>
            <person name="McLaughlin D.J."/>
            <person name="Morgenstern I."/>
            <person name="Morin E."/>
            <person name="Murat C."/>
            <person name="Nagy L.G."/>
            <person name="Nolan M."/>
            <person name="Ohm R.A."/>
            <person name="Patyshakuliyeva A."/>
            <person name="Rokas A."/>
            <person name="Ruiz-Duenas F.J."/>
            <person name="Sabat G."/>
            <person name="Salamov A."/>
            <person name="Samejima M."/>
            <person name="Schmutz J."/>
            <person name="Slot J.C."/>
            <person name="St John F."/>
            <person name="Stenlid J."/>
            <person name="Sun H."/>
            <person name="Sun S."/>
            <person name="Syed K."/>
            <person name="Tsang A."/>
            <person name="Wiebenga A."/>
            <person name="Young D."/>
            <person name="Pisabarro A."/>
            <person name="Eastwood D.C."/>
            <person name="Martin F."/>
            <person name="Cullen D."/>
            <person name="Grigoriev I.V."/>
            <person name="Hibbett D.S."/>
        </authorList>
    </citation>
    <scope>NUCLEOTIDE SEQUENCE</scope>
    <source>
        <strain evidence="3">FP-58527</strain>
    </source>
</reference>
<feature type="compositionally biased region" description="Basic and acidic residues" evidence="1">
    <location>
        <begin position="284"/>
        <end position="293"/>
    </location>
</feature>
<feature type="region of interest" description="Disordered" evidence="1">
    <location>
        <begin position="265"/>
        <end position="293"/>
    </location>
</feature>
<gene>
    <name evidence="2" type="ORF">FOMPIDRAFT_1044644</name>
</gene>
<dbReference type="InParanoid" id="S8EQ59"/>
<feature type="compositionally biased region" description="Polar residues" evidence="1">
    <location>
        <begin position="215"/>
        <end position="233"/>
    </location>
</feature>
<accession>S8EQ59</accession>
<sequence>MATFYSSFFSSGLLAPLPHEVAVSSSPTTPRASHAKLSGGDPFSLHVDTIPTAHDVPLALRSANDVLPSRPRSDSQGSNRPGLRRRRSSLTVAASPINPMKNTGVPRAARNSYATARARSGSESRSQENSMEGTTVIGRMRSGSVGGQLIRHARRMSRKPAPPLPAPPPTAPLPAPPSHSDGDAVTPRPGTLPLPLPTISMTEPPTTPKRPLARRTQTADSASLLGTPSSFFSPATPAEEAGMNFELSAGMPSSPVYNEPAVRERVDRQVDYPSPVDGPSFVWERADEAMNDN</sequence>
<feature type="region of interest" description="Disordered" evidence="1">
    <location>
        <begin position="62"/>
        <end position="137"/>
    </location>
</feature>
<keyword evidence="3" id="KW-1185">Reference proteome</keyword>
<organism evidence="2 3">
    <name type="scientific">Fomitopsis schrenkii</name>
    <name type="common">Brown rot fungus</name>
    <dbReference type="NCBI Taxonomy" id="2126942"/>
    <lineage>
        <taxon>Eukaryota</taxon>
        <taxon>Fungi</taxon>
        <taxon>Dikarya</taxon>
        <taxon>Basidiomycota</taxon>
        <taxon>Agaricomycotina</taxon>
        <taxon>Agaricomycetes</taxon>
        <taxon>Polyporales</taxon>
        <taxon>Fomitopsis</taxon>
    </lineage>
</organism>
<feature type="region of interest" description="Disordered" evidence="1">
    <location>
        <begin position="153"/>
        <end position="237"/>
    </location>
</feature>
<feature type="compositionally biased region" description="Pro residues" evidence="1">
    <location>
        <begin position="160"/>
        <end position="177"/>
    </location>
</feature>
<dbReference type="AlphaFoldDB" id="S8EQ59"/>
<dbReference type="EMBL" id="KE504122">
    <property type="protein sequence ID" value="EPT06183.1"/>
    <property type="molecule type" value="Genomic_DNA"/>
</dbReference>
<dbReference type="OrthoDB" id="3062963at2759"/>
<proteinExistence type="predicted"/>
<protein>
    <submittedName>
        <fullName evidence="2">Uncharacterized protein</fullName>
    </submittedName>
</protein>
<name>S8EQ59_FOMSC</name>